<dbReference type="AlphaFoldDB" id="A0A0K0DLG6"/>
<dbReference type="InterPro" id="IPR017441">
    <property type="entry name" value="Protein_kinase_ATP_BS"/>
</dbReference>
<dbReference type="SUPFAM" id="SSF56112">
    <property type="entry name" value="Protein kinase-like (PK-like)"/>
    <property type="match status" value="1"/>
</dbReference>
<evidence type="ECO:0000256" key="4">
    <source>
        <dbReference type="ARBA" id="ARBA00022527"/>
    </source>
</evidence>
<keyword evidence="16" id="KW-1185">Reference proteome</keyword>
<evidence type="ECO:0000313" key="16">
    <source>
        <dbReference type="Proteomes" id="UP000035642"/>
    </source>
</evidence>
<reference evidence="16" key="1">
    <citation type="submission" date="2012-09" db="EMBL/GenBank/DDBJ databases">
        <authorList>
            <person name="Martin A.A."/>
        </authorList>
    </citation>
    <scope>NUCLEOTIDE SEQUENCE</scope>
</reference>
<dbReference type="Gene3D" id="1.10.510.10">
    <property type="entry name" value="Transferase(Phosphotransferase) domain 1"/>
    <property type="match status" value="1"/>
</dbReference>
<dbReference type="PANTHER" id="PTHR22984:SF25">
    <property type="entry name" value="PROTEIN KINASE DOMAIN-CONTAINING PROTEIN"/>
    <property type="match status" value="1"/>
</dbReference>
<dbReference type="FunFam" id="1.10.510.10:FF:000708">
    <property type="entry name" value="serine/threonine-protein kinase par-1-like"/>
    <property type="match status" value="1"/>
</dbReference>
<accession>A0A0K0DLG6</accession>
<evidence type="ECO:0000313" key="17">
    <source>
        <dbReference type="WBParaSite" id="ACAC_0001244201-mRNA-1"/>
    </source>
</evidence>
<evidence type="ECO:0000256" key="10">
    <source>
        <dbReference type="ARBA" id="ARBA00047899"/>
    </source>
</evidence>
<dbReference type="FunFam" id="3.30.200.20:FF:000547">
    <property type="entry name" value="Serine/threonine-protein kinase prk-2"/>
    <property type="match status" value="1"/>
</dbReference>
<proteinExistence type="inferred from homology"/>
<keyword evidence="4 13" id="KW-0723">Serine/threonine-protein kinase</keyword>
<sequence length="465" mass="51753">MKLTINYHVKIRPTSGHDYANFKRQYKLGAELGRGGFGTVYCGFRIADNLTVACKYVTRTNVTEWACLDGRMVPLEIVLLMRCRGIPGVIQTIDWFERPDGYMIVMERPSPCTDLFDYISERGALTEDMARDYFRQVVDTVLACYHVSVVHRDIKDENLVVDMKNGVIKLIDFGSGAFHKDGPYTDFEGTRVYSPPEWIEESCYDGLEAAVWSLGILLFDMVCGDIPFRKDSEICNGYLQWRNNISQECKDLIRQCLARDGCDRPSLEEILEHPWMQVPSPTFEAVKNEWNADRHKLASVPDCLATEAQLHSHPRVPLTTTRSDQFLLTPSTSNSMSTPCSAAIFDGAALERVPHPEVQPFATNPQLLTGAPIGSPSRRHLFQPRQSGTLPSLAYPSTHSSTPPLCDVDNASALMSLSRGQGSQYDRKDSFNSVCTTSSHSSGSSGYGTTTPSPSTTDDSLLATY</sequence>
<feature type="region of interest" description="Disordered" evidence="14">
    <location>
        <begin position="361"/>
        <end position="401"/>
    </location>
</feature>
<evidence type="ECO:0000256" key="9">
    <source>
        <dbReference type="ARBA" id="ARBA00023200"/>
    </source>
</evidence>
<dbReference type="GO" id="GO:0005737">
    <property type="term" value="C:cytoplasm"/>
    <property type="evidence" value="ECO:0007669"/>
    <property type="project" value="TreeGrafter"/>
</dbReference>
<organism evidence="16 17">
    <name type="scientific">Angiostrongylus cantonensis</name>
    <name type="common">Rat lungworm</name>
    <dbReference type="NCBI Taxonomy" id="6313"/>
    <lineage>
        <taxon>Eukaryota</taxon>
        <taxon>Metazoa</taxon>
        <taxon>Ecdysozoa</taxon>
        <taxon>Nematoda</taxon>
        <taxon>Chromadorea</taxon>
        <taxon>Rhabditida</taxon>
        <taxon>Rhabditina</taxon>
        <taxon>Rhabditomorpha</taxon>
        <taxon>Strongyloidea</taxon>
        <taxon>Metastrongylidae</taxon>
        <taxon>Angiostrongylus</taxon>
    </lineage>
</organism>
<feature type="domain" description="Protein kinase" evidence="15">
    <location>
        <begin position="26"/>
        <end position="276"/>
    </location>
</feature>
<keyword evidence="5" id="KW-0808">Transferase</keyword>
<dbReference type="SMART" id="SM00220">
    <property type="entry name" value="S_TKc"/>
    <property type="match status" value="1"/>
</dbReference>
<comment type="catalytic activity">
    <reaction evidence="10">
        <text>L-threonyl-[protein] + ATP = O-phospho-L-threonyl-[protein] + ADP + H(+)</text>
        <dbReference type="Rhea" id="RHEA:46608"/>
        <dbReference type="Rhea" id="RHEA-COMP:11060"/>
        <dbReference type="Rhea" id="RHEA-COMP:11605"/>
        <dbReference type="ChEBI" id="CHEBI:15378"/>
        <dbReference type="ChEBI" id="CHEBI:30013"/>
        <dbReference type="ChEBI" id="CHEBI:30616"/>
        <dbReference type="ChEBI" id="CHEBI:61977"/>
        <dbReference type="ChEBI" id="CHEBI:456216"/>
        <dbReference type="EC" id="2.7.11.1"/>
    </reaction>
</comment>
<keyword evidence="6 12" id="KW-0547">Nucleotide-binding</keyword>
<dbReference type="InterPro" id="IPR000719">
    <property type="entry name" value="Prot_kinase_dom"/>
</dbReference>
<comment type="subcellular location">
    <subcellularLocation>
        <location evidence="1">Host cytoplasm</location>
    </subcellularLocation>
</comment>
<dbReference type="PROSITE" id="PS00107">
    <property type="entry name" value="PROTEIN_KINASE_ATP"/>
    <property type="match status" value="1"/>
</dbReference>
<dbReference type="CDD" id="cd14005">
    <property type="entry name" value="STKc_PIM"/>
    <property type="match status" value="1"/>
</dbReference>
<feature type="compositionally biased region" description="Polar residues" evidence="14">
    <location>
        <begin position="384"/>
        <end position="401"/>
    </location>
</feature>
<evidence type="ECO:0000256" key="5">
    <source>
        <dbReference type="ARBA" id="ARBA00022679"/>
    </source>
</evidence>
<reference evidence="17" key="2">
    <citation type="submission" date="2017-02" db="UniProtKB">
        <authorList>
            <consortium name="WormBaseParasite"/>
        </authorList>
    </citation>
    <scope>IDENTIFICATION</scope>
</reference>
<dbReference type="GO" id="GO:0030430">
    <property type="term" value="C:host cell cytoplasm"/>
    <property type="evidence" value="ECO:0007669"/>
    <property type="project" value="UniProtKB-SubCell"/>
</dbReference>
<dbReference type="PANTHER" id="PTHR22984">
    <property type="entry name" value="SERINE/THREONINE-PROTEIN KINASE PIM"/>
    <property type="match status" value="1"/>
</dbReference>
<keyword evidence="8 12" id="KW-0067">ATP-binding</keyword>
<dbReference type="Proteomes" id="UP000035642">
    <property type="component" value="Unassembled WGS sequence"/>
</dbReference>
<feature type="region of interest" description="Disordered" evidence="14">
    <location>
        <begin position="419"/>
        <end position="465"/>
    </location>
</feature>
<evidence type="ECO:0000256" key="14">
    <source>
        <dbReference type="SAM" id="MobiDB-lite"/>
    </source>
</evidence>
<evidence type="ECO:0000256" key="11">
    <source>
        <dbReference type="ARBA" id="ARBA00048679"/>
    </source>
</evidence>
<name>A0A0K0DLG6_ANGCA</name>
<evidence type="ECO:0000256" key="6">
    <source>
        <dbReference type="ARBA" id="ARBA00022741"/>
    </source>
</evidence>
<dbReference type="GO" id="GO:0005524">
    <property type="term" value="F:ATP binding"/>
    <property type="evidence" value="ECO:0007669"/>
    <property type="project" value="UniProtKB-UniRule"/>
</dbReference>
<evidence type="ECO:0000256" key="13">
    <source>
        <dbReference type="RuleBase" id="RU000304"/>
    </source>
</evidence>
<dbReference type="InterPro" id="IPR011009">
    <property type="entry name" value="Kinase-like_dom_sf"/>
</dbReference>
<feature type="binding site" evidence="12">
    <location>
        <position position="55"/>
    </location>
    <ligand>
        <name>ATP</name>
        <dbReference type="ChEBI" id="CHEBI:30616"/>
    </ligand>
</feature>
<dbReference type="WBParaSite" id="ACAC_0001244201-mRNA-1">
    <property type="protein sequence ID" value="ACAC_0001244201-mRNA-1"/>
    <property type="gene ID" value="ACAC_0001244201"/>
</dbReference>
<dbReference type="Gene3D" id="3.30.200.20">
    <property type="entry name" value="Phosphorylase Kinase, domain 1"/>
    <property type="match status" value="1"/>
</dbReference>
<dbReference type="PROSITE" id="PS00108">
    <property type="entry name" value="PROTEIN_KINASE_ST"/>
    <property type="match status" value="1"/>
</dbReference>
<protein>
    <recommendedName>
        <fullName evidence="3">Serine/threonine-protein kinase 1</fullName>
        <ecNumber evidence="2">2.7.11.1</ecNumber>
    </recommendedName>
</protein>
<evidence type="ECO:0000256" key="2">
    <source>
        <dbReference type="ARBA" id="ARBA00012513"/>
    </source>
</evidence>
<keyword evidence="9" id="KW-1035">Host cytoplasm</keyword>
<evidence type="ECO:0000256" key="7">
    <source>
        <dbReference type="ARBA" id="ARBA00022777"/>
    </source>
</evidence>
<dbReference type="InterPro" id="IPR051138">
    <property type="entry name" value="PIM_Ser/Thr_kinase"/>
</dbReference>
<dbReference type="STRING" id="6313.A0A0K0DLG6"/>
<dbReference type="InterPro" id="IPR008271">
    <property type="entry name" value="Ser/Thr_kinase_AS"/>
</dbReference>
<evidence type="ECO:0000256" key="12">
    <source>
        <dbReference type="PROSITE-ProRule" id="PRU10141"/>
    </source>
</evidence>
<feature type="compositionally biased region" description="Low complexity" evidence="14">
    <location>
        <begin position="436"/>
        <end position="465"/>
    </location>
</feature>
<evidence type="ECO:0000256" key="1">
    <source>
        <dbReference type="ARBA" id="ARBA00004192"/>
    </source>
</evidence>
<dbReference type="Pfam" id="PF00069">
    <property type="entry name" value="Pkinase"/>
    <property type="match status" value="1"/>
</dbReference>
<dbReference type="EC" id="2.7.11.1" evidence="2"/>
<dbReference type="GO" id="GO:0004674">
    <property type="term" value="F:protein serine/threonine kinase activity"/>
    <property type="evidence" value="ECO:0007669"/>
    <property type="project" value="UniProtKB-KW"/>
</dbReference>
<comment type="similarity">
    <text evidence="13">Belongs to the protein kinase superfamily.</text>
</comment>
<evidence type="ECO:0000256" key="3">
    <source>
        <dbReference type="ARBA" id="ARBA00016885"/>
    </source>
</evidence>
<evidence type="ECO:0000256" key="8">
    <source>
        <dbReference type="ARBA" id="ARBA00022840"/>
    </source>
</evidence>
<comment type="catalytic activity">
    <reaction evidence="11">
        <text>L-seryl-[protein] + ATP = O-phospho-L-seryl-[protein] + ADP + H(+)</text>
        <dbReference type="Rhea" id="RHEA:17989"/>
        <dbReference type="Rhea" id="RHEA-COMP:9863"/>
        <dbReference type="Rhea" id="RHEA-COMP:11604"/>
        <dbReference type="ChEBI" id="CHEBI:15378"/>
        <dbReference type="ChEBI" id="CHEBI:29999"/>
        <dbReference type="ChEBI" id="CHEBI:30616"/>
        <dbReference type="ChEBI" id="CHEBI:83421"/>
        <dbReference type="ChEBI" id="CHEBI:456216"/>
        <dbReference type="EC" id="2.7.11.1"/>
    </reaction>
</comment>
<keyword evidence="7" id="KW-0418">Kinase</keyword>
<evidence type="ECO:0000259" key="15">
    <source>
        <dbReference type="PROSITE" id="PS50011"/>
    </source>
</evidence>
<dbReference type="PROSITE" id="PS50011">
    <property type="entry name" value="PROTEIN_KINASE_DOM"/>
    <property type="match status" value="1"/>
</dbReference>